<dbReference type="Proteomes" id="UP000661435">
    <property type="component" value="Unassembled WGS sequence"/>
</dbReference>
<feature type="domain" description="SLH" evidence="3">
    <location>
        <begin position="24"/>
        <end position="87"/>
    </location>
</feature>
<comment type="caution">
    <text evidence="4">The sequence shown here is derived from an EMBL/GenBank/DDBJ whole genome shotgun (WGS) entry which is preliminary data.</text>
</comment>
<keyword evidence="5" id="KW-1185">Reference proteome</keyword>
<evidence type="ECO:0000313" key="5">
    <source>
        <dbReference type="Proteomes" id="UP000661435"/>
    </source>
</evidence>
<feature type="chain" id="PRO_5035290685" evidence="2">
    <location>
        <begin position="27"/>
        <end position="769"/>
    </location>
</feature>
<evidence type="ECO:0000256" key="2">
    <source>
        <dbReference type="SAM" id="SignalP"/>
    </source>
</evidence>
<protein>
    <submittedName>
        <fullName evidence="4">S-layer homology domain-containing protein</fullName>
    </submittedName>
</protein>
<sequence length="769" mass="81163">MKGKRWIALAMALVMTLSLLTVSAGAVSFTDMVGHWAKEDVEALATAGVVNGTSATTFSPDRKMTACEALLFCSRTTGVSKSDKARIYAAWAARLKKLLPQDMLSWAAEEMAVCLETGILSESELAALTSTGNISRAITRENLAMYLVRAMQLAPLAQSLTSYSMSFADTASISAALKPYVYLLNMYGIVRGDQANRFLPNGDLTRAEMATMLRRAIDFMEERGIYAELPAYTSYDWMGGTITAVTTGSSGVVLLTLSNELSGARTISLPAGVEIYENNMLTTSSALKVGQYVRVNLSASGTPESVRVGGALTVYTGAVTSLNADEVTISVSGAPRAMTIDRFTEVQAGKSVGGAEVIDLDGGYTEAVCSVDSQGRLVQLRLSGGTTPAEGLIASVEANVGGGQLLRVTGFNGVTTQYTLPADAAVTINGTVGAMSGRYVDSYVSMQVSNETEYELVSVAVDTVTKYIQGSLRTYSVGTRYDTVTVTDLETGKSTTYDMAASAVVRYEGKTAALSGLSRNLFVTACISGDGITLLDAYPASTETEGTIRSISFGTPTVLTVETDAGAQVSFDLDLTALPEIYRDDKVSSIDKIKVGDDITVTVRYNQVETLDCYSQSANVSGTITRITMESSGVTMDLKLKDGASVSYTVADGVSVTQDDTAISLYALKPDYEVSLVVSGDTVLSIRVDKGSSTSSMLSGTVLVPSVKEESLMIQQADGTPITVDVSRASFLTANGAATYLEALTVNDEVQIYGSYSGANFVATLVIVL</sequence>
<accession>A0A8J6M5F9</accession>
<reference evidence="4" key="1">
    <citation type="submission" date="2020-08" db="EMBL/GenBank/DDBJ databases">
        <title>Genome public.</title>
        <authorList>
            <person name="Liu C."/>
            <person name="Sun Q."/>
        </authorList>
    </citation>
    <scope>NUCLEOTIDE SEQUENCE</scope>
    <source>
        <strain evidence="4">NSJ-51</strain>
    </source>
</reference>
<keyword evidence="1" id="KW-0677">Repeat</keyword>
<dbReference type="InterPro" id="IPR001119">
    <property type="entry name" value="SLH_dom"/>
</dbReference>
<evidence type="ECO:0000313" key="4">
    <source>
        <dbReference type="EMBL" id="MBC5733622.1"/>
    </source>
</evidence>
<dbReference type="RefSeq" id="WP_186907515.1">
    <property type="nucleotide sequence ID" value="NZ_JACOPP010000008.1"/>
</dbReference>
<dbReference type="AlphaFoldDB" id="A0A8J6M5F9"/>
<dbReference type="Pfam" id="PF00395">
    <property type="entry name" value="SLH"/>
    <property type="match status" value="2"/>
</dbReference>
<evidence type="ECO:0000256" key="1">
    <source>
        <dbReference type="ARBA" id="ARBA00022737"/>
    </source>
</evidence>
<feature type="signal peptide" evidence="2">
    <location>
        <begin position="1"/>
        <end position="26"/>
    </location>
</feature>
<gene>
    <name evidence="4" type="ORF">H8S57_07750</name>
</gene>
<feature type="domain" description="SLH" evidence="3">
    <location>
        <begin position="164"/>
        <end position="227"/>
    </location>
</feature>
<organism evidence="4 5">
    <name type="scientific">Lawsonibacter hominis</name>
    <dbReference type="NCBI Taxonomy" id="2763053"/>
    <lineage>
        <taxon>Bacteria</taxon>
        <taxon>Bacillati</taxon>
        <taxon>Bacillota</taxon>
        <taxon>Clostridia</taxon>
        <taxon>Eubacteriales</taxon>
        <taxon>Oscillospiraceae</taxon>
        <taxon>Lawsonibacter</taxon>
    </lineage>
</organism>
<dbReference type="EMBL" id="JACOPP010000008">
    <property type="protein sequence ID" value="MBC5733622.1"/>
    <property type="molecule type" value="Genomic_DNA"/>
</dbReference>
<proteinExistence type="predicted"/>
<dbReference type="PROSITE" id="PS51272">
    <property type="entry name" value="SLH"/>
    <property type="match status" value="2"/>
</dbReference>
<evidence type="ECO:0000259" key="3">
    <source>
        <dbReference type="PROSITE" id="PS51272"/>
    </source>
</evidence>
<keyword evidence="2" id="KW-0732">Signal</keyword>
<name>A0A8J6M5F9_9FIRM</name>